<comment type="caution">
    <text evidence="1">The sequence shown here is derived from an EMBL/GenBank/DDBJ whole genome shotgun (WGS) entry which is preliminary data.</text>
</comment>
<accession>A0A9N8HAV1</accession>
<dbReference type="InterPro" id="IPR032675">
    <property type="entry name" value="LRR_dom_sf"/>
</dbReference>
<dbReference type="Gene3D" id="3.80.10.10">
    <property type="entry name" value="Ribonuclease Inhibitor"/>
    <property type="match status" value="1"/>
</dbReference>
<organism evidence="1 2">
    <name type="scientific">Seminavis robusta</name>
    <dbReference type="NCBI Taxonomy" id="568900"/>
    <lineage>
        <taxon>Eukaryota</taxon>
        <taxon>Sar</taxon>
        <taxon>Stramenopiles</taxon>
        <taxon>Ochrophyta</taxon>
        <taxon>Bacillariophyta</taxon>
        <taxon>Bacillariophyceae</taxon>
        <taxon>Bacillariophycidae</taxon>
        <taxon>Naviculales</taxon>
        <taxon>Naviculaceae</taxon>
        <taxon>Seminavis</taxon>
    </lineage>
</organism>
<name>A0A9N8HAV1_9STRA</name>
<dbReference type="AlphaFoldDB" id="A0A9N8HAV1"/>
<proteinExistence type="predicted"/>
<dbReference type="Proteomes" id="UP001153069">
    <property type="component" value="Unassembled WGS sequence"/>
</dbReference>
<dbReference type="EMBL" id="CAICTM010000310">
    <property type="protein sequence ID" value="CAB9507551.1"/>
    <property type="molecule type" value="Genomic_DNA"/>
</dbReference>
<evidence type="ECO:0000313" key="2">
    <source>
        <dbReference type="Proteomes" id="UP001153069"/>
    </source>
</evidence>
<dbReference type="SUPFAM" id="SSF52047">
    <property type="entry name" value="RNI-like"/>
    <property type="match status" value="1"/>
</dbReference>
<keyword evidence="2" id="KW-1185">Reference proteome</keyword>
<sequence>MVTISGDMTEVADAIGCLEDLTSATFDFSTVGEEADSTLSLLGDALAKQRLGSLSIHPRMTSLLEAVVVRAKVLNVSSGLTLSCDGVPESLIAPCFSIVEKSKTLDVLSLEGHHELQTKESMEAVAQMIRHNTSLVRVRLVINSEMNLSSIARALCCNTTLRQLKCWTSNHSTPVDYSDLETFLKVMQYHNFTLTTLQAKPLNWIWKKSSKEAKQVVGLVDELNFYCDLNHYRNKDGVSFRKILLGEDANTEDLVAAVAGKRPALSTVFYFLQLKPSLWIPRIANS</sequence>
<protein>
    <submittedName>
        <fullName evidence="1">Uncharacterized protein</fullName>
    </submittedName>
</protein>
<reference evidence="1" key="1">
    <citation type="submission" date="2020-06" db="EMBL/GenBank/DDBJ databases">
        <authorList>
            <consortium name="Plant Systems Biology data submission"/>
        </authorList>
    </citation>
    <scope>NUCLEOTIDE SEQUENCE</scope>
    <source>
        <strain evidence="1">D6</strain>
    </source>
</reference>
<gene>
    <name evidence="1" type="ORF">SEMRO_311_G114220.1</name>
</gene>
<evidence type="ECO:0000313" key="1">
    <source>
        <dbReference type="EMBL" id="CAB9507551.1"/>
    </source>
</evidence>